<dbReference type="InterPro" id="IPR029058">
    <property type="entry name" value="AB_hydrolase_fold"/>
</dbReference>
<dbReference type="Proteomes" id="UP001362999">
    <property type="component" value="Unassembled WGS sequence"/>
</dbReference>
<sequence>MSSPTKPTIIIIPGSFAPLWSYDPVINELKANRYPVEGIELETVGKRDKAPGLYDDAAKVAALVRRLADEGKDVVLVPHSYGGLVACEASKGLGKSIREKEGKKGGIARIVFVTAVVGREGQSLKDVFDGVQQDYLIIEGEYMSMEPVGCAAVTFSSLTQEEGLAWVKRMPNHSAISFVQTLTYPAYKDISVSYLLCEEDKCISPELQNQIITSMESQMGGTKVDRHPVKADHGINVTQPKLMAEGIMKAVGVA</sequence>
<evidence type="ECO:0000313" key="2">
    <source>
        <dbReference type="EMBL" id="KAK7023030.1"/>
    </source>
</evidence>
<dbReference type="PANTHER" id="PTHR37017">
    <property type="entry name" value="AB HYDROLASE-1 DOMAIN-CONTAINING PROTEIN-RELATED"/>
    <property type="match status" value="1"/>
</dbReference>
<accession>A0AAW0BBH1</accession>
<organism evidence="2 3">
    <name type="scientific">Favolaschia claudopus</name>
    <dbReference type="NCBI Taxonomy" id="2862362"/>
    <lineage>
        <taxon>Eukaryota</taxon>
        <taxon>Fungi</taxon>
        <taxon>Dikarya</taxon>
        <taxon>Basidiomycota</taxon>
        <taxon>Agaricomycotina</taxon>
        <taxon>Agaricomycetes</taxon>
        <taxon>Agaricomycetidae</taxon>
        <taxon>Agaricales</taxon>
        <taxon>Marasmiineae</taxon>
        <taxon>Mycenaceae</taxon>
        <taxon>Favolaschia</taxon>
    </lineage>
</organism>
<evidence type="ECO:0000259" key="1">
    <source>
        <dbReference type="Pfam" id="PF12697"/>
    </source>
</evidence>
<gene>
    <name evidence="2" type="ORF">R3P38DRAFT_2957128</name>
</gene>
<dbReference type="Gene3D" id="3.40.50.1820">
    <property type="entry name" value="alpha/beta hydrolase"/>
    <property type="match status" value="1"/>
</dbReference>
<dbReference type="InterPro" id="IPR052897">
    <property type="entry name" value="Sec-Metab_Biosynth_Hydrolase"/>
</dbReference>
<reference evidence="2 3" key="1">
    <citation type="journal article" date="2024" name="J Genomics">
        <title>Draft genome sequencing and assembly of Favolaschia claudopus CIRM-BRFM 2984 isolated from oak limbs.</title>
        <authorList>
            <person name="Navarro D."/>
            <person name="Drula E."/>
            <person name="Chaduli D."/>
            <person name="Cazenave R."/>
            <person name="Ahrendt S."/>
            <person name="Wang J."/>
            <person name="Lipzen A."/>
            <person name="Daum C."/>
            <person name="Barry K."/>
            <person name="Grigoriev I.V."/>
            <person name="Favel A."/>
            <person name="Rosso M.N."/>
            <person name="Martin F."/>
        </authorList>
    </citation>
    <scope>NUCLEOTIDE SEQUENCE [LARGE SCALE GENOMIC DNA]</scope>
    <source>
        <strain evidence="2 3">CIRM-BRFM 2984</strain>
    </source>
</reference>
<dbReference type="PANTHER" id="PTHR37017:SF11">
    <property type="entry name" value="ESTERASE_LIPASE_THIOESTERASE DOMAIN-CONTAINING PROTEIN"/>
    <property type="match status" value="1"/>
</dbReference>
<name>A0AAW0BBH1_9AGAR</name>
<dbReference type="AlphaFoldDB" id="A0AAW0BBH1"/>
<dbReference type="GO" id="GO:0016787">
    <property type="term" value="F:hydrolase activity"/>
    <property type="evidence" value="ECO:0007669"/>
    <property type="project" value="UniProtKB-KW"/>
</dbReference>
<dbReference type="SUPFAM" id="SSF53474">
    <property type="entry name" value="alpha/beta-Hydrolases"/>
    <property type="match status" value="1"/>
</dbReference>
<feature type="domain" description="AB hydrolase-1" evidence="1">
    <location>
        <begin position="9"/>
        <end position="244"/>
    </location>
</feature>
<protein>
    <submittedName>
        <fullName evidence="2">AB hydrolase-1 domain-containing protein</fullName>
    </submittedName>
</protein>
<dbReference type="InterPro" id="IPR000073">
    <property type="entry name" value="AB_hydrolase_1"/>
</dbReference>
<dbReference type="Pfam" id="PF12697">
    <property type="entry name" value="Abhydrolase_6"/>
    <property type="match status" value="1"/>
</dbReference>
<proteinExistence type="predicted"/>
<keyword evidence="3" id="KW-1185">Reference proteome</keyword>
<keyword evidence="2" id="KW-0378">Hydrolase</keyword>
<dbReference type="EMBL" id="JAWWNJ010000036">
    <property type="protein sequence ID" value="KAK7023030.1"/>
    <property type="molecule type" value="Genomic_DNA"/>
</dbReference>
<comment type="caution">
    <text evidence="2">The sequence shown here is derived from an EMBL/GenBank/DDBJ whole genome shotgun (WGS) entry which is preliminary data.</text>
</comment>
<evidence type="ECO:0000313" key="3">
    <source>
        <dbReference type="Proteomes" id="UP001362999"/>
    </source>
</evidence>